<dbReference type="Gene3D" id="3.40.1010.10">
    <property type="entry name" value="Cobalt-precorrin-4 Transmethylase, Domain 1"/>
    <property type="match status" value="1"/>
</dbReference>
<comment type="catalytic activity">
    <reaction evidence="6">
        <text>cytidine(1402) in 16S rRNA + S-adenosyl-L-methionine = 2'-O-methylcytidine(1402) in 16S rRNA + S-adenosyl-L-homocysteine + H(+)</text>
        <dbReference type="Rhea" id="RHEA:42924"/>
        <dbReference type="Rhea" id="RHEA-COMP:10285"/>
        <dbReference type="Rhea" id="RHEA-COMP:10286"/>
        <dbReference type="ChEBI" id="CHEBI:15378"/>
        <dbReference type="ChEBI" id="CHEBI:57856"/>
        <dbReference type="ChEBI" id="CHEBI:59789"/>
        <dbReference type="ChEBI" id="CHEBI:74495"/>
        <dbReference type="ChEBI" id="CHEBI:82748"/>
        <dbReference type="EC" id="2.1.1.198"/>
    </reaction>
</comment>
<dbReference type="Pfam" id="PF00590">
    <property type="entry name" value="TP_methylase"/>
    <property type="match status" value="1"/>
</dbReference>
<dbReference type="InterPro" id="IPR035996">
    <property type="entry name" value="4pyrrol_Methylase_sf"/>
</dbReference>
<dbReference type="PIRSF" id="PIRSF005917">
    <property type="entry name" value="MTase_YraL"/>
    <property type="match status" value="1"/>
</dbReference>
<dbReference type="CDD" id="cd11648">
    <property type="entry name" value="RsmI"/>
    <property type="match status" value="1"/>
</dbReference>
<dbReference type="PANTHER" id="PTHR46111">
    <property type="entry name" value="RIBOSOMAL RNA SMALL SUBUNIT METHYLTRANSFERASE I"/>
    <property type="match status" value="1"/>
</dbReference>
<protein>
    <recommendedName>
        <fullName evidence="6">Ribosomal RNA small subunit methyltransferase I</fullName>
        <ecNumber evidence="6">2.1.1.198</ecNumber>
    </recommendedName>
    <alternativeName>
        <fullName evidence="6">16S rRNA 2'-O-ribose C1402 methyltransferase</fullName>
    </alternativeName>
    <alternativeName>
        <fullName evidence="6">rRNA (cytidine-2'-O-)-methyltransferase RsmI</fullName>
    </alternativeName>
</protein>
<evidence type="ECO:0000256" key="6">
    <source>
        <dbReference type="HAMAP-Rule" id="MF_01877"/>
    </source>
</evidence>
<comment type="similarity">
    <text evidence="6">Belongs to the methyltransferase superfamily. RsmI family.</text>
</comment>
<dbReference type="FunFam" id="3.40.1010.10:FF:000007">
    <property type="entry name" value="Ribosomal RNA small subunit methyltransferase I"/>
    <property type="match status" value="1"/>
</dbReference>
<dbReference type="RefSeq" id="WP_024544144.1">
    <property type="nucleotide sequence ID" value="NZ_LR214938.2"/>
</dbReference>
<geneLocation type="plasmid" evidence="8">
    <name>2</name>
</geneLocation>
<sequence length="239" mass="27386">MNNELILNIVGTPIGNLEDISLRAIKTLSESDVIFCEDTRVTHKLLKLLNIEFKGNLIRCDNFNEKTMSNKAIEYIKEGKIVSLVSDAGMPLISDPGFELVKKAKENSIFINVIAGPMAFSHALIKANFSSKFTFLGFLPEKSIQRQNFLKQLLPFTYVCYVSPHKLINVLEDFKIVFDKNIKLYLIKELTKLYETSWEGNPYEVLDMLKKQDVKGEFTLVFEIPKLVHTKVNKYKKIS</sequence>
<evidence type="ECO:0000313" key="8">
    <source>
        <dbReference type="EMBL" id="VEU56263.1"/>
    </source>
</evidence>
<organism evidence="8">
    <name type="scientific">Metamycoplasma salivarium</name>
    <name type="common">Mycoplasma salivarium</name>
    <dbReference type="NCBI Taxonomy" id="2124"/>
    <lineage>
        <taxon>Bacteria</taxon>
        <taxon>Bacillati</taxon>
        <taxon>Mycoplasmatota</taxon>
        <taxon>Mycoplasmoidales</taxon>
        <taxon>Metamycoplasmataceae</taxon>
        <taxon>Metamycoplasma</taxon>
    </lineage>
</organism>
<dbReference type="GO" id="GO:0070677">
    <property type="term" value="F:rRNA (cytosine-2'-O-)-methyltransferase activity"/>
    <property type="evidence" value="ECO:0007669"/>
    <property type="project" value="UniProtKB-UniRule"/>
</dbReference>
<keyword evidence="4 6" id="KW-0808">Transferase</keyword>
<name>A0A448ZYG2_METSV</name>
<dbReference type="InterPro" id="IPR014776">
    <property type="entry name" value="4pyrrole_Mease_sub2"/>
</dbReference>
<keyword evidence="3 6" id="KW-0489">Methyltransferase</keyword>
<dbReference type="InterPro" id="IPR018063">
    <property type="entry name" value="SAM_MeTrfase_RsmI_CS"/>
</dbReference>
<evidence type="ECO:0000256" key="3">
    <source>
        <dbReference type="ARBA" id="ARBA00022603"/>
    </source>
</evidence>
<gene>
    <name evidence="6 8" type="primary">rsmI</name>
    <name evidence="8" type="ORF">NCTC10113_01166</name>
</gene>
<dbReference type="PROSITE" id="PS01296">
    <property type="entry name" value="RSMI"/>
    <property type="match status" value="1"/>
</dbReference>
<dbReference type="EMBL" id="LR214939">
    <property type="protein sequence ID" value="VEU56263.1"/>
    <property type="molecule type" value="Genomic_DNA"/>
</dbReference>
<dbReference type="EC" id="2.1.1.198" evidence="6"/>
<dbReference type="NCBIfam" id="TIGR00096">
    <property type="entry name" value="16S rRNA (cytidine(1402)-2'-O)-methyltransferase"/>
    <property type="match status" value="1"/>
</dbReference>
<proteinExistence type="inferred from homology"/>
<evidence type="ECO:0000259" key="7">
    <source>
        <dbReference type="Pfam" id="PF00590"/>
    </source>
</evidence>
<dbReference type="GO" id="GO:0005737">
    <property type="term" value="C:cytoplasm"/>
    <property type="evidence" value="ECO:0007669"/>
    <property type="project" value="UniProtKB-SubCell"/>
</dbReference>
<evidence type="ECO:0000256" key="5">
    <source>
        <dbReference type="ARBA" id="ARBA00022691"/>
    </source>
</evidence>
<accession>A0A448ZYG2</accession>
<dbReference type="InterPro" id="IPR000878">
    <property type="entry name" value="4pyrrol_Mease"/>
</dbReference>
<keyword evidence="2 6" id="KW-0698">rRNA processing</keyword>
<feature type="domain" description="Tetrapyrrole methylase" evidence="7">
    <location>
        <begin position="8"/>
        <end position="201"/>
    </location>
</feature>
<reference evidence="8" key="1">
    <citation type="submission" date="2019-01" db="EMBL/GenBank/DDBJ databases">
        <authorList>
            <consortium name="Pathogen Informatics"/>
        </authorList>
    </citation>
    <scope>NUCLEOTIDE SEQUENCE [LARGE SCALE GENOMIC DNA]</scope>
    <source>
        <strain evidence="8">NCTC10113</strain>
    </source>
</reference>
<evidence type="ECO:0000256" key="4">
    <source>
        <dbReference type="ARBA" id="ARBA00022679"/>
    </source>
</evidence>
<evidence type="ECO:0000256" key="1">
    <source>
        <dbReference type="ARBA" id="ARBA00022490"/>
    </source>
</evidence>
<comment type="function">
    <text evidence="6">Catalyzes the 2'-O-methylation of the ribose of cytidine 1402 (C1402) in 16S rRNA.</text>
</comment>
<dbReference type="PANTHER" id="PTHR46111:SF1">
    <property type="entry name" value="RIBOSOMAL RNA SMALL SUBUNIT METHYLTRANSFERASE I"/>
    <property type="match status" value="1"/>
</dbReference>
<evidence type="ECO:0000256" key="2">
    <source>
        <dbReference type="ARBA" id="ARBA00022552"/>
    </source>
</evidence>
<dbReference type="AlphaFoldDB" id="A0A448ZYG2"/>
<dbReference type="SUPFAM" id="SSF53790">
    <property type="entry name" value="Tetrapyrrole methylase"/>
    <property type="match status" value="1"/>
</dbReference>
<keyword evidence="5 6" id="KW-0949">S-adenosyl-L-methionine</keyword>
<keyword evidence="8" id="KW-0614">Plasmid</keyword>
<dbReference type="HAMAP" id="MF_01877">
    <property type="entry name" value="16SrRNA_methyltr_I"/>
    <property type="match status" value="1"/>
</dbReference>
<dbReference type="InterPro" id="IPR008189">
    <property type="entry name" value="rRNA_ssu_MeTfrase_I"/>
</dbReference>
<keyword evidence="1 6" id="KW-0963">Cytoplasm</keyword>
<comment type="subcellular location">
    <subcellularLocation>
        <location evidence="6">Cytoplasm</location>
    </subcellularLocation>
</comment>
<dbReference type="InterPro" id="IPR014777">
    <property type="entry name" value="4pyrrole_Mease_sub1"/>
</dbReference>
<dbReference type="Gene3D" id="3.30.950.10">
    <property type="entry name" value="Methyltransferase, Cobalt-precorrin-4 Transmethylase, Domain 2"/>
    <property type="match status" value="1"/>
</dbReference>